<name>A0ABT4E1G6_9BACL</name>
<dbReference type="EMBL" id="JAMDLW010000070">
    <property type="protein sequence ID" value="MCY9523436.1"/>
    <property type="molecule type" value="Genomic_DNA"/>
</dbReference>
<organism evidence="1 2">
    <name type="scientific">Paenibacillus apiarius</name>
    <dbReference type="NCBI Taxonomy" id="46240"/>
    <lineage>
        <taxon>Bacteria</taxon>
        <taxon>Bacillati</taxon>
        <taxon>Bacillota</taxon>
        <taxon>Bacilli</taxon>
        <taxon>Bacillales</taxon>
        <taxon>Paenibacillaceae</taxon>
        <taxon>Paenibacillus</taxon>
    </lineage>
</organism>
<protein>
    <submittedName>
        <fullName evidence="1">Uncharacterized protein</fullName>
    </submittedName>
</protein>
<evidence type="ECO:0000313" key="1">
    <source>
        <dbReference type="EMBL" id="MCY9523436.1"/>
    </source>
</evidence>
<dbReference type="Proteomes" id="UP001207626">
    <property type="component" value="Unassembled WGS sequence"/>
</dbReference>
<accession>A0ABT4E1G6</accession>
<dbReference type="RefSeq" id="WP_176392769.1">
    <property type="nucleotide sequence ID" value="NZ_JAMDLV010000016.1"/>
</dbReference>
<reference evidence="1 2" key="1">
    <citation type="submission" date="2022-05" db="EMBL/GenBank/DDBJ databases">
        <title>Genome Sequencing of Bee-Associated Microbes.</title>
        <authorList>
            <person name="Dunlap C."/>
        </authorList>
    </citation>
    <scope>NUCLEOTIDE SEQUENCE [LARGE SCALE GENOMIC DNA]</scope>
    <source>
        <strain evidence="1 2">NRRL NRS-1438</strain>
    </source>
</reference>
<comment type="caution">
    <text evidence="1">The sequence shown here is derived from an EMBL/GenBank/DDBJ whole genome shotgun (WGS) entry which is preliminary data.</text>
</comment>
<proteinExistence type="predicted"/>
<sequence length="80" mass="9046">MTTRTGIGRPRFKRSGILERGPLALPPETPNGRPFGTTLKFHIDLFVDGIEDTLEPTFEVIRHLNQSLKLAIELYKISVK</sequence>
<gene>
    <name evidence="1" type="ORF">M5X09_27950</name>
</gene>
<evidence type="ECO:0000313" key="2">
    <source>
        <dbReference type="Proteomes" id="UP001207626"/>
    </source>
</evidence>
<keyword evidence="2" id="KW-1185">Reference proteome</keyword>